<evidence type="ECO:0000313" key="2">
    <source>
        <dbReference type="Proteomes" id="UP000571084"/>
    </source>
</evidence>
<keyword evidence="2" id="KW-1185">Reference proteome</keyword>
<name>A0A840RU48_9BURK</name>
<organism evidence="1 2">
    <name type="scientific">Glaciimonas immobilis</name>
    <dbReference type="NCBI Taxonomy" id="728004"/>
    <lineage>
        <taxon>Bacteria</taxon>
        <taxon>Pseudomonadati</taxon>
        <taxon>Pseudomonadota</taxon>
        <taxon>Betaproteobacteria</taxon>
        <taxon>Burkholderiales</taxon>
        <taxon>Oxalobacteraceae</taxon>
        <taxon>Glaciimonas</taxon>
    </lineage>
</organism>
<dbReference type="AlphaFoldDB" id="A0A840RU48"/>
<protein>
    <submittedName>
        <fullName evidence="1">Uncharacterized protein</fullName>
    </submittedName>
</protein>
<proteinExistence type="predicted"/>
<dbReference type="EMBL" id="JACHHQ010000004">
    <property type="protein sequence ID" value="MBB5200131.1"/>
    <property type="molecule type" value="Genomic_DNA"/>
</dbReference>
<dbReference type="Proteomes" id="UP000571084">
    <property type="component" value="Unassembled WGS sequence"/>
</dbReference>
<reference evidence="1 2" key="1">
    <citation type="submission" date="2020-08" db="EMBL/GenBank/DDBJ databases">
        <title>Genomic Encyclopedia of Type Strains, Phase IV (KMG-IV): sequencing the most valuable type-strain genomes for metagenomic binning, comparative biology and taxonomic classification.</title>
        <authorList>
            <person name="Goeker M."/>
        </authorList>
    </citation>
    <scope>NUCLEOTIDE SEQUENCE [LARGE SCALE GENOMIC DNA]</scope>
    <source>
        <strain evidence="1 2">DSM 23240</strain>
    </source>
</reference>
<evidence type="ECO:0000313" key="1">
    <source>
        <dbReference type="EMBL" id="MBB5200131.1"/>
    </source>
</evidence>
<comment type="caution">
    <text evidence="1">The sequence shown here is derived from an EMBL/GenBank/DDBJ whole genome shotgun (WGS) entry which is preliminary data.</text>
</comment>
<sequence>MVCAFAYIFARAIDRAGLGIVCLSQMTSDMPDRVTLTPCRGIRWLDEPYINGVKAGIYCIFIERKVLRQTLVQCVQFFANR</sequence>
<gene>
    <name evidence="1" type="ORF">HNR39_001966</name>
</gene>
<accession>A0A840RU48</accession>